<keyword evidence="2" id="KW-1185">Reference proteome</keyword>
<sequence length="572" mass="65890">MSFLSYVGRQKVRILVLLVVVGLVFYSLKNAFSLGNEFLSEGSDIPKAPSPLGSLWPNNLHVENDYWSSVFQLFSENRPKIPNLESSELIRYTEKSKQKKGKTRAALLSRAVISDNTLKELQTKHQQVLRDLPVQSLWKTYRKGSKGIVMVGGGRFSWLSYLSIQELRATGLNIPVEIMLPSFEDFEKETDFCVKVLPKINARCRIIPEILGPTVMKNWSSELASYQLKSLAMIASSFQHILLLDSDNMAIQKPDDVFESKLYQECGMITWPDYWKRTISPHYYDIAGIKVNEHLRVWYNRMPLHVVGTSNVDDVNSVPYHDLEGTVPNPSTESGQLFINKELHAHTLMLSLYYNVFGPHLYYKLFSLGEPGEGDKDTFLAAAVAANQSFYQVKSLIRTYGYFDKNGEFRGVAMGQKSPLIDHRKYKANFIDVPYPTKPKSFKEQAKHIDDVMGKEFDTHDVESVMFLHCNFPKLDPLDLWSRDELYDKDAKKLRYRLFNGLSYIRPGEKEGKDDKKVDFELDQWSRIHRILCEERIEFPHLKDQNMEELCTFAKNQIDWLSGSGEKLGRLM</sequence>
<reference evidence="1" key="1">
    <citation type="submission" date="2023-04" db="EMBL/GenBank/DDBJ databases">
        <title>Draft Genome sequencing of Naganishia species isolated from polar environments using Oxford Nanopore Technology.</title>
        <authorList>
            <person name="Leo P."/>
            <person name="Venkateswaran K."/>
        </authorList>
    </citation>
    <scope>NUCLEOTIDE SEQUENCE</scope>
    <source>
        <strain evidence="1">MNA-CCFEE 5261</strain>
    </source>
</reference>
<proteinExistence type="predicted"/>
<organism evidence="1 2">
    <name type="scientific">Naganishia cerealis</name>
    <dbReference type="NCBI Taxonomy" id="610337"/>
    <lineage>
        <taxon>Eukaryota</taxon>
        <taxon>Fungi</taxon>
        <taxon>Dikarya</taxon>
        <taxon>Basidiomycota</taxon>
        <taxon>Agaricomycotina</taxon>
        <taxon>Tremellomycetes</taxon>
        <taxon>Filobasidiales</taxon>
        <taxon>Filobasidiaceae</taxon>
        <taxon>Naganishia</taxon>
    </lineage>
</organism>
<gene>
    <name evidence="1" type="ORF">QFC19_002045</name>
</gene>
<dbReference type="EMBL" id="JASBWR010000017">
    <property type="protein sequence ID" value="KAJ9109604.1"/>
    <property type="molecule type" value="Genomic_DNA"/>
</dbReference>
<comment type="caution">
    <text evidence="1">The sequence shown here is derived from an EMBL/GenBank/DDBJ whole genome shotgun (WGS) entry which is preliminary data.</text>
</comment>
<dbReference type="Proteomes" id="UP001241377">
    <property type="component" value="Unassembled WGS sequence"/>
</dbReference>
<evidence type="ECO:0000313" key="1">
    <source>
        <dbReference type="EMBL" id="KAJ9109604.1"/>
    </source>
</evidence>
<name>A0ACC2WEJ0_9TREE</name>
<evidence type="ECO:0000313" key="2">
    <source>
        <dbReference type="Proteomes" id="UP001241377"/>
    </source>
</evidence>
<protein>
    <submittedName>
        <fullName evidence="1">Uncharacterized protein</fullName>
    </submittedName>
</protein>
<accession>A0ACC2WEJ0</accession>